<comment type="caution">
    <text evidence="1">The sequence shown here is derived from an EMBL/GenBank/DDBJ whole genome shotgun (WGS) entry which is preliminary data.</text>
</comment>
<dbReference type="Pfam" id="PF14440">
    <property type="entry name" value="XOO_2897-deam"/>
    <property type="match status" value="1"/>
</dbReference>
<keyword evidence="2" id="KW-1185">Reference proteome</keyword>
<proteinExistence type="predicted"/>
<protein>
    <submittedName>
        <fullName evidence="1">Nucleic acid/nucleotide deaminase domain-containing protein</fullName>
    </submittedName>
</protein>
<sequence>MNADVKADVNADGDDELTAALLAHFGPRGLRALPVAPAGPLRHPGLPLQVGPYFRAAEESDPLSLGEYAAGSGLDAGPVAAQLRIGTDGGAELYFAPDRSVRAVLLGSEPVDLPVNSGVAEFAAGLLLFDRLLSAVAAADRPEEAFAAYRELRQGLLAADPAAFEDREGWWPRVLDDLRRPLNVDSSAAFEVVDEQGGKRIVTEVGGPGLLHPEEALWHRLRAEGVEPEQVVRVYCELEPCMMPGHYCARWMAQEFPEAEFTHSFDYGETAESRESGIKALMISLAERQG</sequence>
<reference evidence="2" key="1">
    <citation type="journal article" date="2019" name="Int. J. Syst. Evol. Microbiol.">
        <title>The Global Catalogue of Microorganisms (GCM) 10K type strain sequencing project: providing services to taxonomists for standard genome sequencing and annotation.</title>
        <authorList>
            <consortium name="The Broad Institute Genomics Platform"/>
            <consortium name="The Broad Institute Genome Sequencing Center for Infectious Disease"/>
            <person name="Wu L."/>
            <person name="Ma J."/>
        </authorList>
    </citation>
    <scope>NUCLEOTIDE SEQUENCE [LARGE SCALE GENOMIC DNA]</scope>
    <source>
        <strain evidence="2">CGMCC 4.1469</strain>
    </source>
</reference>
<dbReference type="Proteomes" id="UP001596067">
    <property type="component" value="Unassembled WGS sequence"/>
</dbReference>
<dbReference type="InterPro" id="IPR025851">
    <property type="entry name" value="SUKH-4"/>
</dbReference>
<organism evidence="1 2">
    <name type="scientific">Kitasatospora aburaviensis</name>
    <dbReference type="NCBI Taxonomy" id="67265"/>
    <lineage>
        <taxon>Bacteria</taxon>
        <taxon>Bacillati</taxon>
        <taxon>Actinomycetota</taxon>
        <taxon>Actinomycetes</taxon>
        <taxon>Kitasatosporales</taxon>
        <taxon>Streptomycetaceae</taxon>
        <taxon>Kitasatospora</taxon>
    </lineage>
</organism>
<evidence type="ECO:0000313" key="1">
    <source>
        <dbReference type="EMBL" id="MFC5887713.1"/>
    </source>
</evidence>
<dbReference type="EMBL" id="JBHSOD010000030">
    <property type="protein sequence ID" value="MFC5887713.1"/>
    <property type="molecule type" value="Genomic_DNA"/>
</dbReference>
<dbReference type="InterPro" id="IPR032722">
    <property type="entry name" value="Deaminase_XOO_2897"/>
</dbReference>
<name>A0ABW1F1J8_9ACTN</name>
<dbReference type="Pfam" id="PF14435">
    <property type="entry name" value="SUKH-4"/>
    <property type="match status" value="1"/>
</dbReference>
<gene>
    <name evidence="1" type="ORF">ACFP0N_22350</name>
</gene>
<accession>A0ABW1F1J8</accession>
<dbReference type="RefSeq" id="WP_313765119.1">
    <property type="nucleotide sequence ID" value="NZ_BAAAVH010000018.1"/>
</dbReference>
<evidence type="ECO:0000313" key="2">
    <source>
        <dbReference type="Proteomes" id="UP001596067"/>
    </source>
</evidence>